<dbReference type="Pfam" id="PF02424">
    <property type="entry name" value="ApbE"/>
    <property type="match status" value="1"/>
</dbReference>
<name>A0A975DFK4_9GAMM</name>
<keyword evidence="8 18" id="KW-0479">Metal-binding</keyword>
<evidence type="ECO:0000256" key="15">
    <source>
        <dbReference type="ARBA" id="ARBA00031306"/>
    </source>
</evidence>
<dbReference type="AlphaFoldDB" id="A0A975DFK4"/>
<evidence type="ECO:0000256" key="9">
    <source>
        <dbReference type="ARBA" id="ARBA00022729"/>
    </source>
</evidence>
<evidence type="ECO:0000256" key="12">
    <source>
        <dbReference type="ARBA" id="ARBA00023136"/>
    </source>
</evidence>
<comment type="function">
    <text evidence="20">Flavin transferase that catalyzes the transfer of the FMN moiety of FAD and its covalent binding to the hydroxyl group of a threonine residue in a target flavoprotein.</text>
</comment>
<feature type="binding site" evidence="19">
    <location>
        <position position="178"/>
    </location>
    <ligand>
        <name>Mg(2+)</name>
        <dbReference type="ChEBI" id="CHEBI:18420"/>
    </ligand>
</feature>
<comment type="similarity">
    <text evidence="1 18 20">Belongs to the ApbE family.</text>
</comment>
<dbReference type="InterPro" id="IPR024932">
    <property type="entry name" value="ApbE"/>
</dbReference>
<evidence type="ECO:0000256" key="5">
    <source>
        <dbReference type="ARBA" id="ARBA00022519"/>
    </source>
</evidence>
<dbReference type="InterPro" id="IPR003374">
    <property type="entry name" value="ApbE-like_sf"/>
</dbReference>
<evidence type="ECO:0000256" key="16">
    <source>
        <dbReference type="ARBA" id="ARBA00048540"/>
    </source>
</evidence>
<keyword evidence="5 20" id="KW-0997">Cell inner membrane</keyword>
<keyword evidence="9 20" id="KW-0732">Signal</keyword>
<dbReference type="GO" id="GO:0046872">
    <property type="term" value="F:metal ion binding"/>
    <property type="evidence" value="ECO:0007669"/>
    <property type="project" value="UniProtKB-UniRule"/>
</dbReference>
<dbReference type="EMBL" id="CP072133">
    <property type="protein sequence ID" value="QTH70863.1"/>
    <property type="molecule type" value="Genomic_DNA"/>
</dbReference>
<comment type="catalytic activity">
    <reaction evidence="16 18 20">
        <text>L-threonyl-[protein] + FAD = FMN-L-threonyl-[protein] + AMP + H(+)</text>
        <dbReference type="Rhea" id="RHEA:36847"/>
        <dbReference type="Rhea" id="RHEA-COMP:11060"/>
        <dbReference type="Rhea" id="RHEA-COMP:11061"/>
        <dbReference type="ChEBI" id="CHEBI:15378"/>
        <dbReference type="ChEBI" id="CHEBI:30013"/>
        <dbReference type="ChEBI" id="CHEBI:57692"/>
        <dbReference type="ChEBI" id="CHEBI:74257"/>
        <dbReference type="ChEBI" id="CHEBI:456215"/>
        <dbReference type="EC" id="2.7.1.180"/>
    </reaction>
</comment>
<comment type="subcellular location">
    <subcellularLocation>
        <location evidence="17 20">Cell inner membrane</location>
        <topology evidence="17 20">Lipid-anchor</topology>
        <orientation evidence="17 20">Periplasmic side</orientation>
    </subcellularLocation>
</comment>
<reference evidence="21" key="1">
    <citation type="submission" date="2021-03" db="EMBL/GenBank/DDBJ databases">
        <title>Complete Genome of Pseudoalteromonas xiamenensis STKMTI.2, a new potential marine bacterium producing anti-Vibrio compounds.</title>
        <authorList>
            <person name="Handayani D.P."/>
            <person name="Isnansetyo A."/>
            <person name="Istiqomah I."/>
            <person name="Jumina J."/>
        </authorList>
    </citation>
    <scope>NUCLEOTIDE SEQUENCE</scope>
    <source>
        <strain evidence="21">STKMTI.2</strain>
    </source>
</reference>
<dbReference type="KEGG" id="pxi:J5O05_13315"/>
<evidence type="ECO:0000256" key="17">
    <source>
        <dbReference type="ARBA" id="ARBA00060485"/>
    </source>
</evidence>
<proteinExistence type="inferred from homology"/>
<evidence type="ECO:0000256" key="14">
    <source>
        <dbReference type="ARBA" id="ARBA00023288"/>
    </source>
</evidence>
<sequence length="341" mass="37476">MTEYRLVKNLAFGLLVSGFLSACSPANEERMLEMHGKTMGTTYSIKVFPGNIDIEQNTLQAEIDAELVAVNQSMSTYIPDSEINTFNALDAGVVMPISEDFRRVVAESIRLGESTKTLDVTMDSLIDLWGFGPDKRPTNRPSQTQLDEMVSRIGVDKLVLTDQGLEKTINGLRLSFSATAKGYGIDKVAELVEKHNIHNYMIEIGGELRVAGTKAEGEPWRIAIEQPDAPMGQRQVHRVLEPGTSGIATSGDYRIFYEMDGEIYTHLIDPATGMPIKHDLVSVTVLHPSAMTADGLATALTVMGMDKAQAYAEEHHLPVYLMSKTSSGIQTWSSTAFKPYL</sequence>
<dbReference type="PROSITE" id="PS51257">
    <property type="entry name" value="PROKAR_LIPOPROTEIN"/>
    <property type="match status" value="1"/>
</dbReference>
<accession>A0A975DFK4</accession>
<keyword evidence="10 18" id="KW-0274">FAD</keyword>
<evidence type="ECO:0000256" key="7">
    <source>
        <dbReference type="ARBA" id="ARBA00022679"/>
    </source>
</evidence>
<evidence type="ECO:0000256" key="2">
    <source>
        <dbReference type="ARBA" id="ARBA00011955"/>
    </source>
</evidence>
<keyword evidence="12" id="KW-0472">Membrane</keyword>
<evidence type="ECO:0000256" key="19">
    <source>
        <dbReference type="PIRSR" id="PIRSR006268-2"/>
    </source>
</evidence>
<dbReference type="EC" id="2.7.1.180" evidence="2 18"/>
<evidence type="ECO:0000256" key="20">
    <source>
        <dbReference type="RuleBase" id="RU363002"/>
    </source>
</evidence>
<evidence type="ECO:0000256" key="3">
    <source>
        <dbReference type="ARBA" id="ARBA00016337"/>
    </source>
</evidence>
<dbReference type="PIRSF" id="PIRSF006268">
    <property type="entry name" value="ApbE"/>
    <property type="match status" value="1"/>
</dbReference>
<keyword evidence="22" id="KW-1185">Reference proteome</keyword>
<evidence type="ECO:0000256" key="4">
    <source>
        <dbReference type="ARBA" id="ARBA00022475"/>
    </source>
</evidence>
<dbReference type="RefSeq" id="WP_208842451.1">
    <property type="nucleotide sequence ID" value="NZ_CP072133.1"/>
</dbReference>
<feature type="binding site" evidence="19">
    <location>
        <position position="298"/>
    </location>
    <ligand>
        <name>Mg(2+)</name>
        <dbReference type="ChEBI" id="CHEBI:18420"/>
    </ligand>
</feature>
<keyword evidence="13" id="KW-0564">Palmitate</keyword>
<evidence type="ECO:0000313" key="22">
    <source>
        <dbReference type="Proteomes" id="UP000664904"/>
    </source>
</evidence>
<dbReference type="Gene3D" id="3.10.520.10">
    <property type="entry name" value="ApbE-like domains"/>
    <property type="match status" value="1"/>
</dbReference>
<evidence type="ECO:0000256" key="1">
    <source>
        <dbReference type="ARBA" id="ARBA00008282"/>
    </source>
</evidence>
<keyword evidence="6 18" id="KW-0285">Flavoprotein</keyword>
<dbReference type="GO" id="GO:0005886">
    <property type="term" value="C:plasma membrane"/>
    <property type="evidence" value="ECO:0007669"/>
    <property type="project" value="UniProtKB-SubCell"/>
</dbReference>
<dbReference type="Proteomes" id="UP000664904">
    <property type="component" value="Chromosome"/>
</dbReference>
<keyword evidence="11 18" id="KW-0460">Magnesium</keyword>
<keyword evidence="7 18" id="KW-0808">Transferase</keyword>
<dbReference type="FunFam" id="3.10.520.10:FF:000001">
    <property type="entry name" value="FAD:protein FMN transferase"/>
    <property type="match status" value="1"/>
</dbReference>
<evidence type="ECO:0000256" key="13">
    <source>
        <dbReference type="ARBA" id="ARBA00023139"/>
    </source>
</evidence>
<dbReference type="PANTHER" id="PTHR30040">
    <property type="entry name" value="THIAMINE BIOSYNTHESIS LIPOPROTEIN APBE"/>
    <property type="match status" value="1"/>
</dbReference>
<keyword evidence="14 20" id="KW-0449">Lipoprotein</keyword>
<evidence type="ECO:0000256" key="11">
    <source>
        <dbReference type="ARBA" id="ARBA00022842"/>
    </source>
</evidence>
<feature type="chain" id="PRO_5038158673" description="FAD:protein FMN transferase" evidence="20">
    <location>
        <begin position="23"/>
        <end position="341"/>
    </location>
</feature>
<evidence type="ECO:0000256" key="8">
    <source>
        <dbReference type="ARBA" id="ARBA00022723"/>
    </source>
</evidence>
<feature type="signal peptide" evidence="20">
    <location>
        <begin position="1"/>
        <end position="22"/>
    </location>
</feature>
<comment type="cofactor">
    <cofactor evidence="19">
        <name>Mg(2+)</name>
        <dbReference type="ChEBI" id="CHEBI:18420"/>
    </cofactor>
    <cofactor evidence="19">
        <name>Mn(2+)</name>
        <dbReference type="ChEBI" id="CHEBI:29035"/>
    </cofactor>
    <text evidence="19">Magnesium. Can also use manganese.</text>
</comment>
<organism evidence="21 22">
    <name type="scientific">Pseudoalteromonas xiamenensis</name>
    <dbReference type="NCBI Taxonomy" id="882626"/>
    <lineage>
        <taxon>Bacteria</taxon>
        <taxon>Pseudomonadati</taxon>
        <taxon>Pseudomonadota</taxon>
        <taxon>Gammaproteobacteria</taxon>
        <taxon>Alteromonadales</taxon>
        <taxon>Pseudoalteromonadaceae</taxon>
        <taxon>Pseudoalteromonas</taxon>
    </lineage>
</organism>
<protein>
    <recommendedName>
        <fullName evidence="3 18">FAD:protein FMN transferase</fullName>
        <ecNumber evidence="2 18">2.7.1.180</ecNumber>
    </recommendedName>
    <alternativeName>
        <fullName evidence="15 18">Flavin transferase</fullName>
    </alternativeName>
</protein>
<evidence type="ECO:0000256" key="10">
    <source>
        <dbReference type="ARBA" id="ARBA00022827"/>
    </source>
</evidence>
<dbReference type="GO" id="GO:0016740">
    <property type="term" value="F:transferase activity"/>
    <property type="evidence" value="ECO:0007669"/>
    <property type="project" value="UniProtKB-UniRule"/>
</dbReference>
<keyword evidence="4" id="KW-1003">Cell membrane</keyword>
<feature type="binding site" evidence="19">
    <location>
        <position position="294"/>
    </location>
    <ligand>
        <name>Mg(2+)</name>
        <dbReference type="ChEBI" id="CHEBI:18420"/>
    </ligand>
</feature>
<gene>
    <name evidence="21" type="ORF">J5O05_13315</name>
</gene>
<dbReference type="SUPFAM" id="SSF143631">
    <property type="entry name" value="ApbE-like"/>
    <property type="match status" value="1"/>
</dbReference>
<evidence type="ECO:0000256" key="6">
    <source>
        <dbReference type="ARBA" id="ARBA00022630"/>
    </source>
</evidence>
<dbReference type="PANTHER" id="PTHR30040:SF2">
    <property type="entry name" value="FAD:PROTEIN FMN TRANSFERASE"/>
    <property type="match status" value="1"/>
</dbReference>
<evidence type="ECO:0000313" key="21">
    <source>
        <dbReference type="EMBL" id="QTH70863.1"/>
    </source>
</evidence>
<evidence type="ECO:0000256" key="18">
    <source>
        <dbReference type="PIRNR" id="PIRNR006268"/>
    </source>
</evidence>